<dbReference type="InterPro" id="IPR001678">
    <property type="entry name" value="MeTrfase_RsmB-F_NOP2_dom"/>
</dbReference>
<evidence type="ECO:0000259" key="8">
    <source>
        <dbReference type="PROSITE" id="PS51686"/>
    </source>
</evidence>
<dbReference type="FunCoup" id="E1ZGQ2">
    <property type="interactions" value="1495"/>
</dbReference>
<keyword evidence="4 6" id="KW-0694">RNA-binding</keyword>
<dbReference type="Pfam" id="PF21153">
    <property type="entry name" value="NSUN5_N"/>
    <property type="match status" value="1"/>
</dbReference>
<feature type="region of interest" description="Disordered" evidence="7">
    <location>
        <begin position="1"/>
        <end position="73"/>
    </location>
</feature>
<feature type="compositionally biased region" description="Basic and acidic residues" evidence="7">
    <location>
        <begin position="11"/>
        <end position="22"/>
    </location>
</feature>
<dbReference type="OrthoDB" id="435282at2759"/>
<dbReference type="GO" id="GO:0070475">
    <property type="term" value="P:rRNA base methylation"/>
    <property type="evidence" value="ECO:0007669"/>
    <property type="project" value="TreeGrafter"/>
</dbReference>
<feature type="domain" description="SAM-dependent MTase RsmB/NOP-type" evidence="8">
    <location>
        <begin position="158"/>
        <end position="463"/>
    </location>
</feature>
<dbReference type="SUPFAM" id="SSF53335">
    <property type="entry name" value="S-adenosyl-L-methionine-dependent methyltransferases"/>
    <property type="match status" value="1"/>
</dbReference>
<feature type="region of interest" description="Disordered" evidence="7">
    <location>
        <begin position="467"/>
        <end position="491"/>
    </location>
</feature>
<proteinExistence type="inferred from homology"/>
<feature type="compositionally biased region" description="Low complexity" evidence="7">
    <location>
        <begin position="474"/>
        <end position="484"/>
    </location>
</feature>
<dbReference type="KEGG" id="cvr:CHLNCDRAFT_24352"/>
<dbReference type="STRING" id="554065.E1ZGQ2"/>
<dbReference type="InterPro" id="IPR029063">
    <property type="entry name" value="SAM-dependent_MTases_sf"/>
</dbReference>
<keyword evidence="10" id="KW-1185">Reference proteome</keyword>
<protein>
    <recommendedName>
        <fullName evidence="8">SAM-dependent MTase RsmB/NOP-type domain-containing protein</fullName>
    </recommendedName>
</protein>
<dbReference type="InParanoid" id="E1ZGQ2"/>
<sequence>MGKRKPVSLLNRERAQRHEQQRPSKKQKKAAPQNGNAQAHQQQGNRAGGSSGGQQERGPRKQQQQLQGLRPTSAVHSQAAFAVRRLLEADASKRGGATLKSLTLAPHITAKKATYAVTVEALKHLPILQQLLERTQLVEQGQGLTHAVACVLAYEVLFGEGLRPTGPAERAVLKRKADLADALQQLLDAAGVQSAAELLPHPGPHTPHPRTARVNTIKMSVQEALDWLRAPPPEHRNKASCMPAHALAPQPGWALVDACAAPGNKTTHLAALMANRGSIVAFEKDPKRLERLRAIVAATGGTIISPQLADFLAVDPEAPQYRHVQAVLLDPSCSGSGTAFSRMDYLLPSSADRLKGGRAGWLPDKRVEALAQFQAACILHALRFPALHRLVYSTCSVHARENEGVVAAVLEEAAQRGFRLEAPFPGWPRRGVEGLVAGAERLVRVDADEDGTDGFFVAVFAKKEGEAVEEEEQQQQQQQGGSKRTQQRRKR</sequence>
<organism evidence="10">
    <name type="scientific">Chlorella variabilis</name>
    <name type="common">Green alga</name>
    <dbReference type="NCBI Taxonomy" id="554065"/>
    <lineage>
        <taxon>Eukaryota</taxon>
        <taxon>Viridiplantae</taxon>
        <taxon>Chlorophyta</taxon>
        <taxon>core chlorophytes</taxon>
        <taxon>Trebouxiophyceae</taxon>
        <taxon>Chlorellales</taxon>
        <taxon>Chlorellaceae</taxon>
        <taxon>Chlorella clade</taxon>
        <taxon>Chlorella</taxon>
    </lineage>
</organism>
<dbReference type="EMBL" id="GL433846">
    <property type="protein sequence ID" value="EFN54975.1"/>
    <property type="molecule type" value="Genomic_DNA"/>
</dbReference>
<evidence type="ECO:0000256" key="2">
    <source>
        <dbReference type="ARBA" id="ARBA00022679"/>
    </source>
</evidence>
<dbReference type="PANTHER" id="PTHR22807:SF4">
    <property type="entry name" value="28S RRNA (CYTOSINE-C(5))-METHYLTRANSFERASE"/>
    <property type="match status" value="1"/>
</dbReference>
<evidence type="ECO:0000256" key="5">
    <source>
        <dbReference type="ARBA" id="ARBA00053002"/>
    </source>
</evidence>
<dbReference type="InterPro" id="IPR049560">
    <property type="entry name" value="MeTrfase_RsmB-F_NOP2_cat"/>
</dbReference>
<feature type="binding site" evidence="6">
    <location>
        <position position="330"/>
    </location>
    <ligand>
        <name>S-adenosyl-L-methionine</name>
        <dbReference type="ChEBI" id="CHEBI:59789"/>
    </ligand>
</feature>
<dbReference type="InterPro" id="IPR023267">
    <property type="entry name" value="RCMT"/>
</dbReference>
<feature type="compositionally biased region" description="Low complexity" evidence="7">
    <location>
        <begin position="30"/>
        <end position="45"/>
    </location>
</feature>
<dbReference type="eggNOG" id="KOG2360">
    <property type="taxonomic scope" value="Eukaryota"/>
</dbReference>
<feature type="binding site" evidence="6">
    <location>
        <position position="283"/>
    </location>
    <ligand>
        <name>S-adenosyl-L-methionine</name>
        <dbReference type="ChEBI" id="CHEBI:59789"/>
    </ligand>
</feature>
<dbReference type="Proteomes" id="UP000008141">
    <property type="component" value="Unassembled WGS sequence"/>
</dbReference>
<evidence type="ECO:0000256" key="1">
    <source>
        <dbReference type="ARBA" id="ARBA00022603"/>
    </source>
</evidence>
<feature type="active site" description="Nucleophile" evidence="6">
    <location>
        <position position="395"/>
    </location>
</feature>
<dbReference type="GeneID" id="17354447"/>
<evidence type="ECO:0000313" key="10">
    <source>
        <dbReference type="Proteomes" id="UP000008141"/>
    </source>
</evidence>
<comment type="catalytic activity">
    <reaction evidence="5">
        <text>a cytidine in 25S rRNA + S-adenosyl-L-methionine = a 5-methylcytidine in 25S rRNA + S-adenosyl-L-homocysteine + H(+)</text>
        <dbReference type="Rhea" id="RHEA:47780"/>
        <dbReference type="Rhea" id="RHEA-COMP:11911"/>
        <dbReference type="Rhea" id="RHEA-COMP:11912"/>
        <dbReference type="ChEBI" id="CHEBI:15378"/>
        <dbReference type="ChEBI" id="CHEBI:57856"/>
        <dbReference type="ChEBI" id="CHEBI:59789"/>
        <dbReference type="ChEBI" id="CHEBI:74483"/>
        <dbReference type="ChEBI" id="CHEBI:82748"/>
    </reaction>
</comment>
<comment type="similarity">
    <text evidence="6">Belongs to the class I-like SAM-binding methyltransferase superfamily. RsmB/NOP family.</text>
</comment>
<keyword evidence="1 6" id="KW-0489">Methyltransferase</keyword>
<feature type="binding site" evidence="6">
    <location>
        <begin position="259"/>
        <end position="265"/>
    </location>
    <ligand>
        <name>S-adenosyl-L-methionine</name>
        <dbReference type="ChEBI" id="CHEBI:59789"/>
    </ligand>
</feature>
<dbReference type="Pfam" id="PF01189">
    <property type="entry name" value="Methyltr_RsmB-F"/>
    <property type="match status" value="1"/>
</dbReference>
<feature type="binding site" evidence="6">
    <location>
        <position position="310"/>
    </location>
    <ligand>
        <name>S-adenosyl-L-methionine</name>
        <dbReference type="ChEBI" id="CHEBI:59789"/>
    </ligand>
</feature>
<evidence type="ECO:0000256" key="4">
    <source>
        <dbReference type="ARBA" id="ARBA00022884"/>
    </source>
</evidence>
<evidence type="ECO:0000256" key="6">
    <source>
        <dbReference type="PROSITE-ProRule" id="PRU01023"/>
    </source>
</evidence>
<dbReference type="OMA" id="SFKSRIY"/>
<dbReference type="GO" id="GO:0005730">
    <property type="term" value="C:nucleolus"/>
    <property type="evidence" value="ECO:0007669"/>
    <property type="project" value="TreeGrafter"/>
</dbReference>
<dbReference type="InterPro" id="IPR048889">
    <property type="entry name" value="NSUN5_RCM1_N"/>
</dbReference>
<dbReference type="GO" id="GO:0008173">
    <property type="term" value="F:RNA methyltransferase activity"/>
    <property type="evidence" value="ECO:0007669"/>
    <property type="project" value="InterPro"/>
</dbReference>
<dbReference type="GO" id="GO:0003723">
    <property type="term" value="F:RNA binding"/>
    <property type="evidence" value="ECO:0007669"/>
    <property type="project" value="UniProtKB-UniRule"/>
</dbReference>
<gene>
    <name evidence="9" type="ORF">CHLNCDRAFT_24352</name>
</gene>
<dbReference type="PROSITE" id="PS51686">
    <property type="entry name" value="SAM_MT_RSMB_NOP"/>
    <property type="match status" value="1"/>
</dbReference>
<dbReference type="PANTHER" id="PTHR22807">
    <property type="entry name" value="NOP2 YEAST -RELATED NOL1/NOP2/FMU SUN DOMAIN-CONTAINING"/>
    <property type="match status" value="1"/>
</dbReference>
<keyword evidence="2 6" id="KW-0808">Transferase</keyword>
<accession>E1ZGQ2</accession>
<dbReference type="RefSeq" id="XP_005847077.1">
    <property type="nucleotide sequence ID" value="XM_005847015.1"/>
</dbReference>
<evidence type="ECO:0000256" key="3">
    <source>
        <dbReference type="ARBA" id="ARBA00022691"/>
    </source>
</evidence>
<dbReference type="FunFam" id="3.40.50.150:FF:000164">
    <property type="entry name" value="Methyltransferase NSUN5, putative"/>
    <property type="match status" value="1"/>
</dbReference>
<evidence type="ECO:0000256" key="7">
    <source>
        <dbReference type="SAM" id="MobiDB-lite"/>
    </source>
</evidence>
<keyword evidence="3 6" id="KW-0949">S-adenosyl-L-methionine</keyword>
<dbReference type="PRINTS" id="PR02008">
    <property type="entry name" value="RCMTFAMILY"/>
</dbReference>
<evidence type="ECO:0000313" key="9">
    <source>
        <dbReference type="EMBL" id="EFN54975.1"/>
    </source>
</evidence>
<dbReference type="AlphaFoldDB" id="E1ZGQ2"/>
<name>E1ZGQ2_CHLVA</name>
<feature type="compositionally biased region" description="Low complexity" evidence="7">
    <location>
        <begin position="53"/>
        <end position="71"/>
    </location>
</feature>
<dbReference type="Gene3D" id="3.40.50.150">
    <property type="entry name" value="Vaccinia Virus protein VP39"/>
    <property type="match status" value="1"/>
</dbReference>
<reference evidence="9 10" key="1">
    <citation type="journal article" date="2010" name="Plant Cell">
        <title>The Chlorella variabilis NC64A genome reveals adaptation to photosymbiosis, coevolution with viruses, and cryptic sex.</title>
        <authorList>
            <person name="Blanc G."/>
            <person name="Duncan G."/>
            <person name="Agarkova I."/>
            <person name="Borodovsky M."/>
            <person name="Gurnon J."/>
            <person name="Kuo A."/>
            <person name="Lindquist E."/>
            <person name="Lucas S."/>
            <person name="Pangilinan J."/>
            <person name="Polle J."/>
            <person name="Salamov A."/>
            <person name="Terry A."/>
            <person name="Yamada T."/>
            <person name="Dunigan D.D."/>
            <person name="Grigoriev I.V."/>
            <person name="Claverie J.M."/>
            <person name="Van Etten J.L."/>
        </authorList>
    </citation>
    <scope>NUCLEOTIDE SEQUENCE [LARGE SCALE GENOMIC DNA]</scope>
    <source>
        <strain evidence="9 10">NC64A</strain>
    </source>
</reference>